<comment type="caution">
    <text evidence="2">The sequence shown here is derived from an EMBL/GenBank/DDBJ whole genome shotgun (WGS) entry which is preliminary data.</text>
</comment>
<dbReference type="PANTHER" id="PTHR33164">
    <property type="entry name" value="TRANSCRIPTIONAL REGULATOR, MARR FAMILY"/>
    <property type="match status" value="1"/>
</dbReference>
<evidence type="ECO:0000313" key="3">
    <source>
        <dbReference type="Proteomes" id="UP001499979"/>
    </source>
</evidence>
<dbReference type="SMART" id="SM00347">
    <property type="entry name" value="HTH_MARR"/>
    <property type="match status" value="1"/>
</dbReference>
<organism evidence="2 3">
    <name type="scientific">Nocardioides aquiterrae</name>
    <dbReference type="NCBI Taxonomy" id="203799"/>
    <lineage>
        <taxon>Bacteria</taxon>
        <taxon>Bacillati</taxon>
        <taxon>Actinomycetota</taxon>
        <taxon>Actinomycetes</taxon>
        <taxon>Propionibacteriales</taxon>
        <taxon>Nocardioidaceae</taxon>
        <taxon>Nocardioides</taxon>
    </lineage>
</organism>
<sequence>MPLDVRWLDPDEQRAWRAWLDAHAHLSARLNRELQATSGLSLSDYDVLVHLTDVPDGRLRAFELARGLEWEKSRVSRQVARMAERGLVERAASPEDGRGAYVAITAAGRQAIENAAPAHVELVRQLVFDGLTTAQVRTLATVALSVLSRLDDAT</sequence>
<reference evidence="3" key="1">
    <citation type="journal article" date="2019" name="Int. J. Syst. Evol. Microbiol.">
        <title>The Global Catalogue of Microorganisms (GCM) 10K type strain sequencing project: providing services to taxonomists for standard genome sequencing and annotation.</title>
        <authorList>
            <consortium name="The Broad Institute Genomics Platform"/>
            <consortium name="The Broad Institute Genome Sequencing Center for Infectious Disease"/>
            <person name="Wu L."/>
            <person name="Ma J."/>
        </authorList>
    </citation>
    <scope>NUCLEOTIDE SEQUENCE [LARGE SCALE GENOMIC DNA]</scope>
    <source>
        <strain evidence="3">JCM 11813</strain>
    </source>
</reference>
<evidence type="ECO:0000259" key="1">
    <source>
        <dbReference type="PROSITE" id="PS50995"/>
    </source>
</evidence>
<dbReference type="SUPFAM" id="SSF46785">
    <property type="entry name" value="Winged helix' DNA-binding domain"/>
    <property type="match status" value="1"/>
</dbReference>
<dbReference type="PROSITE" id="PS50995">
    <property type="entry name" value="HTH_MARR_2"/>
    <property type="match status" value="1"/>
</dbReference>
<dbReference type="InterPro" id="IPR036390">
    <property type="entry name" value="WH_DNA-bd_sf"/>
</dbReference>
<feature type="domain" description="HTH marR-type" evidence="1">
    <location>
        <begin position="1"/>
        <end position="148"/>
    </location>
</feature>
<dbReference type="InterPro" id="IPR000835">
    <property type="entry name" value="HTH_MarR-typ"/>
</dbReference>
<dbReference type="Gene3D" id="1.10.10.10">
    <property type="entry name" value="Winged helix-like DNA-binding domain superfamily/Winged helix DNA-binding domain"/>
    <property type="match status" value="1"/>
</dbReference>
<dbReference type="PANTHER" id="PTHR33164:SF99">
    <property type="entry name" value="MARR FAMILY REGULATORY PROTEIN"/>
    <property type="match status" value="1"/>
</dbReference>
<accession>A0ABP4F3G8</accession>
<proteinExistence type="predicted"/>
<name>A0ABP4F3G8_9ACTN</name>
<dbReference type="EMBL" id="BAAAJE010000015">
    <property type="protein sequence ID" value="GAA1148956.1"/>
    <property type="molecule type" value="Genomic_DNA"/>
</dbReference>
<keyword evidence="3" id="KW-1185">Reference proteome</keyword>
<dbReference type="Proteomes" id="UP001499979">
    <property type="component" value="Unassembled WGS sequence"/>
</dbReference>
<dbReference type="InterPro" id="IPR039422">
    <property type="entry name" value="MarR/SlyA-like"/>
</dbReference>
<evidence type="ECO:0000313" key="2">
    <source>
        <dbReference type="EMBL" id="GAA1148956.1"/>
    </source>
</evidence>
<dbReference type="InterPro" id="IPR036388">
    <property type="entry name" value="WH-like_DNA-bd_sf"/>
</dbReference>
<protein>
    <submittedName>
        <fullName evidence="2">MarR family transcriptional regulator</fullName>
    </submittedName>
</protein>
<dbReference type="Pfam" id="PF12802">
    <property type="entry name" value="MarR_2"/>
    <property type="match status" value="1"/>
</dbReference>
<dbReference type="RefSeq" id="WP_343908353.1">
    <property type="nucleotide sequence ID" value="NZ_BAAAJE010000015.1"/>
</dbReference>
<gene>
    <name evidence="2" type="ORF">GCM10009606_29590</name>
</gene>